<organism evidence="1 2">
    <name type="scientific">Trifolium medium</name>
    <dbReference type="NCBI Taxonomy" id="97028"/>
    <lineage>
        <taxon>Eukaryota</taxon>
        <taxon>Viridiplantae</taxon>
        <taxon>Streptophyta</taxon>
        <taxon>Embryophyta</taxon>
        <taxon>Tracheophyta</taxon>
        <taxon>Spermatophyta</taxon>
        <taxon>Magnoliopsida</taxon>
        <taxon>eudicotyledons</taxon>
        <taxon>Gunneridae</taxon>
        <taxon>Pentapetalae</taxon>
        <taxon>rosids</taxon>
        <taxon>fabids</taxon>
        <taxon>Fabales</taxon>
        <taxon>Fabaceae</taxon>
        <taxon>Papilionoideae</taxon>
        <taxon>50 kb inversion clade</taxon>
        <taxon>NPAAA clade</taxon>
        <taxon>Hologalegina</taxon>
        <taxon>IRL clade</taxon>
        <taxon>Trifolieae</taxon>
        <taxon>Trifolium</taxon>
    </lineage>
</organism>
<accession>A0A392PG33</accession>
<sequence length="150" mass="17032">PNLEGCKIRDSGVCGMNSDFENALDGLRDTILTFDFHNFASKDNVPPKAQHVLASALFGKIVQNMEVDFNMTERQRAIFGCLKAAHAHDFLLAILIDALDQHMSPIEYQTILRYRLMILLFPVDEVCLVCRKAFLDTFGEHATHCVREYL</sequence>
<reference evidence="1 2" key="1">
    <citation type="journal article" date="2018" name="Front. Plant Sci.">
        <title>Red Clover (Trifolium pratense) and Zigzag Clover (T. medium) - A Picture of Genomic Similarities and Differences.</title>
        <authorList>
            <person name="Dluhosova J."/>
            <person name="Istvanek J."/>
            <person name="Nedelnik J."/>
            <person name="Repkova J."/>
        </authorList>
    </citation>
    <scope>NUCLEOTIDE SEQUENCE [LARGE SCALE GENOMIC DNA]</scope>
    <source>
        <strain evidence="2">cv. 10/8</strain>
        <tissue evidence="1">Leaf</tissue>
    </source>
</reference>
<evidence type="ECO:0000313" key="1">
    <source>
        <dbReference type="EMBL" id="MCI10587.1"/>
    </source>
</evidence>
<evidence type="ECO:0008006" key="3">
    <source>
        <dbReference type="Google" id="ProtNLM"/>
    </source>
</evidence>
<dbReference type="PANTHER" id="PTHR48462">
    <property type="entry name" value="PROTEIN, PUTATIVE-RELATED"/>
    <property type="match status" value="1"/>
</dbReference>
<dbReference type="PANTHER" id="PTHR48462:SF1">
    <property type="entry name" value="PROTEIN, PUTATIVE-RELATED"/>
    <property type="match status" value="1"/>
</dbReference>
<name>A0A392PG33_9FABA</name>
<dbReference type="Proteomes" id="UP000265520">
    <property type="component" value="Unassembled WGS sequence"/>
</dbReference>
<comment type="caution">
    <text evidence="1">The sequence shown here is derived from an EMBL/GenBank/DDBJ whole genome shotgun (WGS) entry which is preliminary data.</text>
</comment>
<evidence type="ECO:0000313" key="2">
    <source>
        <dbReference type="Proteomes" id="UP000265520"/>
    </source>
</evidence>
<keyword evidence="2" id="KW-1185">Reference proteome</keyword>
<protein>
    <recommendedName>
        <fullName evidence="3">Auxilin-like protein</fullName>
    </recommendedName>
</protein>
<dbReference type="EMBL" id="LXQA010076842">
    <property type="protein sequence ID" value="MCI10587.1"/>
    <property type="molecule type" value="Genomic_DNA"/>
</dbReference>
<feature type="non-terminal residue" evidence="1">
    <location>
        <position position="1"/>
    </location>
</feature>
<dbReference type="AlphaFoldDB" id="A0A392PG33"/>
<proteinExistence type="predicted"/>